<evidence type="ECO:0000313" key="2">
    <source>
        <dbReference type="EMBL" id="EJW73147.1"/>
    </source>
</evidence>
<organism evidence="2 3">
    <name type="scientific">Wuchereria bancrofti</name>
    <dbReference type="NCBI Taxonomy" id="6293"/>
    <lineage>
        <taxon>Eukaryota</taxon>
        <taxon>Metazoa</taxon>
        <taxon>Ecdysozoa</taxon>
        <taxon>Nematoda</taxon>
        <taxon>Chromadorea</taxon>
        <taxon>Rhabditida</taxon>
        <taxon>Spirurina</taxon>
        <taxon>Spiruromorpha</taxon>
        <taxon>Filarioidea</taxon>
        <taxon>Onchocercidae</taxon>
        <taxon>Wuchereria</taxon>
    </lineage>
</organism>
<dbReference type="AlphaFoldDB" id="J9E853"/>
<reference evidence="3" key="1">
    <citation type="submission" date="2012-08" db="EMBL/GenBank/DDBJ databases">
        <title>The Genome Sequence of Wuchereria bancrofti.</title>
        <authorList>
            <person name="Nutman T.B."/>
            <person name="Fink D.L."/>
            <person name="Russ C."/>
            <person name="Young S."/>
            <person name="Zeng Q."/>
            <person name="Koehrsen M."/>
            <person name="Alvarado L."/>
            <person name="Berlin A."/>
            <person name="Chapman S.B."/>
            <person name="Chen Z."/>
            <person name="Freedman E."/>
            <person name="Gellesch M."/>
            <person name="Goldberg J."/>
            <person name="Griggs A."/>
            <person name="Gujja S."/>
            <person name="Heilman E.R."/>
            <person name="Heiman D."/>
            <person name="Hepburn T."/>
            <person name="Howarth C."/>
            <person name="Jen D."/>
            <person name="Larson L."/>
            <person name="Lewis B."/>
            <person name="Mehta T."/>
            <person name="Park D."/>
            <person name="Pearson M."/>
            <person name="Roberts A."/>
            <person name="Saif S."/>
            <person name="Shea T."/>
            <person name="Shenoy N."/>
            <person name="Sisk P."/>
            <person name="Stolte C."/>
            <person name="Sykes S."/>
            <person name="Walk T."/>
            <person name="White J."/>
            <person name="Yandava C."/>
            <person name="Haas B."/>
            <person name="Henn M.R."/>
            <person name="Nusbaum C."/>
            <person name="Birren B."/>
        </authorList>
    </citation>
    <scope>NUCLEOTIDE SEQUENCE [LARGE SCALE GENOMIC DNA]</scope>
    <source>
        <strain evidence="3">NA</strain>
    </source>
</reference>
<feature type="compositionally biased region" description="Polar residues" evidence="1">
    <location>
        <begin position="11"/>
        <end position="27"/>
    </location>
</feature>
<sequence length="88" mass="10046">MTKTLSDDQNESINLSMETSTSTTANQLQKTTEILQNDDEKMLKNFETMEATNSKVMNISQSVSETSLRTMWELFKQGTWKQSSRPSC</sequence>
<comment type="caution">
    <text evidence="2">The sequence shown here is derived from an EMBL/GenBank/DDBJ whole genome shotgun (WGS) entry which is preliminary data.</text>
</comment>
<gene>
    <name evidence="2" type="ORF">WUBG_15946</name>
</gene>
<proteinExistence type="predicted"/>
<evidence type="ECO:0000313" key="3">
    <source>
        <dbReference type="Proteomes" id="UP000004810"/>
    </source>
</evidence>
<name>J9E853_WUCBA</name>
<dbReference type="Proteomes" id="UP000004810">
    <property type="component" value="Unassembled WGS sequence"/>
</dbReference>
<dbReference type="EMBL" id="ADBV01014628">
    <property type="protein sequence ID" value="EJW73147.1"/>
    <property type="molecule type" value="Genomic_DNA"/>
</dbReference>
<feature type="region of interest" description="Disordered" evidence="1">
    <location>
        <begin position="1"/>
        <end position="27"/>
    </location>
</feature>
<protein>
    <submittedName>
        <fullName evidence="2">Uncharacterized protein</fullName>
    </submittedName>
</protein>
<accession>J9E853</accession>
<evidence type="ECO:0000256" key="1">
    <source>
        <dbReference type="SAM" id="MobiDB-lite"/>
    </source>
</evidence>